<dbReference type="Gene3D" id="2.30.110.10">
    <property type="entry name" value="Electron Transport, Fmn-binding Protein, Chain A"/>
    <property type="match status" value="1"/>
</dbReference>
<dbReference type="RefSeq" id="WP_074705538.1">
    <property type="nucleotide sequence ID" value="NZ_CAMEFB010000001.1"/>
</dbReference>
<name>A0A1H2WES7_ACIFE</name>
<keyword evidence="2" id="KW-0285">Flavoprotein</keyword>
<dbReference type="GO" id="GO:0016646">
    <property type="term" value="F:oxidoreductase activity, acting on the CH-NH group of donors, NAD or NADP as acceptor"/>
    <property type="evidence" value="ECO:0007669"/>
    <property type="project" value="UniProtKB-ARBA"/>
</dbReference>
<sequence length="188" mass="20406">MRKDFGAKPLTYPQPVYMIGTYDEKGNPDVMNAAWGGISNDTEISFCLARTHKTVANLKKTGAFTVSMATVDQLAACDYLGLVSGNQVPDKVARAGFHTEKSSRVNAPVIAELPMVLECRVKSYDEENERLVGEILNVSADESILTDGKIDPAKLRPLVLDPVNHTYLVAEQAVGKAFAHTKAPGEIK</sequence>
<dbReference type="PANTHER" id="PTHR43567:SF1">
    <property type="entry name" value="FLAVOREDOXIN"/>
    <property type="match status" value="1"/>
</dbReference>
<evidence type="ECO:0000259" key="4">
    <source>
        <dbReference type="SMART" id="SM00903"/>
    </source>
</evidence>
<dbReference type="Pfam" id="PF01613">
    <property type="entry name" value="Flavin_Reduct"/>
    <property type="match status" value="1"/>
</dbReference>
<evidence type="ECO:0000313" key="6">
    <source>
        <dbReference type="Proteomes" id="UP000182379"/>
    </source>
</evidence>
<evidence type="ECO:0000256" key="2">
    <source>
        <dbReference type="ARBA" id="ARBA00022630"/>
    </source>
</evidence>
<comment type="cofactor">
    <cofactor evidence="1">
        <name>FMN</name>
        <dbReference type="ChEBI" id="CHEBI:58210"/>
    </cofactor>
</comment>
<dbReference type="GO" id="GO:0010181">
    <property type="term" value="F:FMN binding"/>
    <property type="evidence" value="ECO:0007669"/>
    <property type="project" value="InterPro"/>
</dbReference>
<organism evidence="5 6">
    <name type="scientific">Acidaminococcus fermentans</name>
    <dbReference type="NCBI Taxonomy" id="905"/>
    <lineage>
        <taxon>Bacteria</taxon>
        <taxon>Bacillati</taxon>
        <taxon>Bacillota</taxon>
        <taxon>Negativicutes</taxon>
        <taxon>Acidaminococcales</taxon>
        <taxon>Acidaminococcaceae</taxon>
        <taxon>Acidaminococcus</taxon>
    </lineage>
</organism>
<proteinExistence type="inferred from homology"/>
<dbReference type="SUPFAM" id="SSF50475">
    <property type="entry name" value="FMN-binding split barrel"/>
    <property type="match status" value="1"/>
</dbReference>
<evidence type="ECO:0000256" key="1">
    <source>
        <dbReference type="ARBA" id="ARBA00001917"/>
    </source>
</evidence>
<evidence type="ECO:0000313" key="5">
    <source>
        <dbReference type="EMBL" id="SDW79142.1"/>
    </source>
</evidence>
<dbReference type="PANTHER" id="PTHR43567">
    <property type="entry name" value="FLAVOREDOXIN-RELATED-RELATED"/>
    <property type="match status" value="1"/>
</dbReference>
<dbReference type="InterPro" id="IPR052174">
    <property type="entry name" value="Flavoredoxin"/>
</dbReference>
<dbReference type="AlphaFoldDB" id="A0A1H2WES7"/>
<dbReference type="Proteomes" id="UP000182379">
    <property type="component" value="Unassembled WGS sequence"/>
</dbReference>
<accession>A0A1H2WES7</accession>
<gene>
    <name evidence="5" type="ORF">SAMN05216495_10621</name>
</gene>
<reference evidence="5 6" key="1">
    <citation type="submission" date="2016-10" db="EMBL/GenBank/DDBJ databases">
        <authorList>
            <person name="Varghese N."/>
            <person name="Submissions S."/>
        </authorList>
    </citation>
    <scope>NUCLEOTIDE SEQUENCE [LARGE SCALE GENOMIC DNA]</scope>
    <source>
        <strain evidence="5 6">WCC6</strain>
    </source>
</reference>
<dbReference type="SMART" id="SM00903">
    <property type="entry name" value="Flavin_Reduct"/>
    <property type="match status" value="1"/>
</dbReference>
<evidence type="ECO:0000256" key="3">
    <source>
        <dbReference type="ARBA" id="ARBA00038054"/>
    </source>
</evidence>
<dbReference type="EMBL" id="FNOP01000006">
    <property type="protein sequence ID" value="SDW79142.1"/>
    <property type="molecule type" value="Genomic_DNA"/>
</dbReference>
<comment type="caution">
    <text evidence="5">The sequence shown here is derived from an EMBL/GenBank/DDBJ whole genome shotgun (WGS) entry which is preliminary data.</text>
</comment>
<comment type="similarity">
    <text evidence="3">Belongs to the flavoredoxin family.</text>
</comment>
<protein>
    <submittedName>
        <fullName evidence="5">NADH-FMN oxidoreductase RutF, flavin reductase (DIM6/NTAB) family</fullName>
    </submittedName>
</protein>
<dbReference type="InterPro" id="IPR002563">
    <property type="entry name" value="Flavin_Rdtase-like_dom"/>
</dbReference>
<feature type="domain" description="Flavin reductase like" evidence="4">
    <location>
        <begin position="10"/>
        <end position="147"/>
    </location>
</feature>
<dbReference type="InterPro" id="IPR012349">
    <property type="entry name" value="Split_barrel_FMN-bd"/>
</dbReference>